<dbReference type="InParanoid" id="A0A3Q7IX88"/>
<dbReference type="PANTHER" id="PTHR33022">
    <property type="entry name" value="DUF1985 DOMAIN-CONTAINING PROTEIN"/>
    <property type="match status" value="1"/>
</dbReference>
<keyword evidence="2" id="KW-1185">Reference proteome</keyword>
<dbReference type="Proteomes" id="UP000004994">
    <property type="component" value="Chromosome 9"/>
</dbReference>
<dbReference type="EnsemblPlants" id="Solyc09g042722.1.1">
    <property type="protein sequence ID" value="Solyc09g042722.1.1"/>
    <property type="gene ID" value="Solyc09g042722.1"/>
</dbReference>
<proteinExistence type="predicted"/>
<dbReference type="OMA" id="IELHFIT"/>
<reference evidence="1" key="2">
    <citation type="submission" date="2019-01" db="UniProtKB">
        <authorList>
            <consortium name="EnsemblPlants"/>
        </authorList>
    </citation>
    <scope>IDENTIFICATION</scope>
    <source>
        <strain evidence="1">cv. Heinz 1706</strain>
    </source>
</reference>
<dbReference type="Gene3D" id="3.40.395.10">
    <property type="entry name" value="Adenoviral Proteinase, Chain A"/>
    <property type="match status" value="1"/>
</dbReference>
<reference evidence="1" key="1">
    <citation type="journal article" date="2012" name="Nature">
        <title>The tomato genome sequence provides insights into fleshy fruit evolution.</title>
        <authorList>
            <consortium name="Tomato Genome Consortium"/>
        </authorList>
    </citation>
    <scope>NUCLEOTIDE SEQUENCE [LARGE SCALE GENOMIC DNA]</scope>
    <source>
        <strain evidence="1">cv. Heinz 1706</strain>
    </source>
</reference>
<evidence type="ECO:0000313" key="2">
    <source>
        <dbReference type="Proteomes" id="UP000004994"/>
    </source>
</evidence>
<evidence type="ECO:0000313" key="1">
    <source>
        <dbReference type="EnsemblPlants" id="Solyc09g042722.1.1"/>
    </source>
</evidence>
<sequence>MNLEVKNIVEILSVVLPYYLSVIKFYDKHPELKGTQKYSEINEFEKIEFLFKTKGVPRQQEDSLDCEVFVAVFAEFVSNGQYILNQQVKADILRKRFGAIYGNMQEGSKRVTFKVKTKDQLDKGI</sequence>
<dbReference type="PANTHER" id="PTHR33022:SF21">
    <property type="entry name" value="UBIQUITIN-LIKE PROTEASE FAMILY PROFILE DOMAIN-CONTAINING PROTEIN"/>
    <property type="match status" value="1"/>
</dbReference>
<evidence type="ECO:0008006" key="3">
    <source>
        <dbReference type="Google" id="ProtNLM"/>
    </source>
</evidence>
<dbReference type="Gramene" id="Solyc09g042722.1.1">
    <property type="protein sequence ID" value="Solyc09g042722.1.1"/>
    <property type="gene ID" value="Solyc09g042722.1"/>
</dbReference>
<name>A0A3Q7IX88_SOLLC</name>
<accession>A0A3Q7IX88</accession>
<organism evidence="1">
    <name type="scientific">Solanum lycopersicum</name>
    <name type="common">Tomato</name>
    <name type="synonym">Lycopersicon esculentum</name>
    <dbReference type="NCBI Taxonomy" id="4081"/>
    <lineage>
        <taxon>Eukaryota</taxon>
        <taxon>Viridiplantae</taxon>
        <taxon>Streptophyta</taxon>
        <taxon>Embryophyta</taxon>
        <taxon>Tracheophyta</taxon>
        <taxon>Spermatophyta</taxon>
        <taxon>Magnoliopsida</taxon>
        <taxon>eudicotyledons</taxon>
        <taxon>Gunneridae</taxon>
        <taxon>Pentapetalae</taxon>
        <taxon>asterids</taxon>
        <taxon>lamiids</taxon>
        <taxon>Solanales</taxon>
        <taxon>Solanaceae</taxon>
        <taxon>Solanoideae</taxon>
        <taxon>Solaneae</taxon>
        <taxon>Solanum</taxon>
        <taxon>Solanum subgen. Lycopersicon</taxon>
    </lineage>
</organism>
<dbReference type="AlphaFoldDB" id="A0A3Q7IX88"/>
<protein>
    <recommendedName>
        <fullName evidence="3">Ubiquitin-like protease family profile domain-containing protein</fullName>
    </recommendedName>
</protein>